<gene>
    <name evidence="5" type="ORF">PODLI_1B011470</name>
</gene>
<accession>A0AA35K010</accession>
<dbReference type="PROSITE" id="PS50804">
    <property type="entry name" value="SCAN_BOX"/>
    <property type="match status" value="1"/>
</dbReference>
<sequence>MDEDLGSCPSIIQAGSSGGSWDRTRLKIPGEEDTLSSHAEHQQFRHFHYQEAEGPREVCSKLHRLCHKWLMPERHTKTQILDLVILEQFLAVLPLEMESWVRECGAETSCQAVALAEGYLLSQAEDEKQRRQQVRVFILVLPYDCQPFSGKHPRISGNPEGFFFSHSFFLFFFPFGLLNLCCSFREKIYLQKWMLISPSGRGLHQTPDRGHRVRVDGIHLNMVPQILM</sequence>
<dbReference type="Gene3D" id="1.10.4020.10">
    <property type="entry name" value="DNA breaking-rejoining enzymes"/>
    <property type="match status" value="1"/>
</dbReference>
<dbReference type="AlphaFoldDB" id="A0AA35K010"/>
<dbReference type="SMART" id="SM00431">
    <property type="entry name" value="SCAN"/>
    <property type="match status" value="1"/>
</dbReference>
<feature type="transmembrane region" description="Helical" evidence="3">
    <location>
        <begin position="162"/>
        <end position="184"/>
    </location>
</feature>
<keyword evidence="1" id="KW-0539">Nucleus</keyword>
<dbReference type="InterPro" id="IPR038269">
    <property type="entry name" value="SCAN_sf"/>
</dbReference>
<keyword evidence="3" id="KW-1133">Transmembrane helix</keyword>
<dbReference type="FunFam" id="1.10.4020.10:FF:000005">
    <property type="entry name" value="Uncharacterized protein"/>
    <property type="match status" value="1"/>
</dbReference>
<dbReference type="InterPro" id="IPR003309">
    <property type="entry name" value="SCAN_dom"/>
</dbReference>
<dbReference type="PANTHER" id="PTHR45935:SF15">
    <property type="entry name" value="SCAN BOX DOMAIN-CONTAINING PROTEIN"/>
    <property type="match status" value="1"/>
</dbReference>
<keyword evidence="3" id="KW-0472">Membrane</keyword>
<evidence type="ECO:0000256" key="3">
    <source>
        <dbReference type="SAM" id="Phobius"/>
    </source>
</evidence>
<dbReference type="CDD" id="cd07936">
    <property type="entry name" value="SCAN"/>
    <property type="match status" value="1"/>
</dbReference>
<evidence type="ECO:0000313" key="5">
    <source>
        <dbReference type="EMBL" id="CAI5768706.1"/>
    </source>
</evidence>
<dbReference type="SUPFAM" id="SSF47353">
    <property type="entry name" value="Retrovirus capsid dimerization domain-like"/>
    <property type="match status" value="1"/>
</dbReference>
<evidence type="ECO:0000256" key="2">
    <source>
        <dbReference type="SAM" id="MobiDB-lite"/>
    </source>
</evidence>
<feature type="region of interest" description="Disordered" evidence="2">
    <location>
        <begin position="1"/>
        <end position="24"/>
    </location>
</feature>
<proteinExistence type="predicted"/>
<keyword evidence="3" id="KW-0812">Transmembrane</keyword>
<dbReference type="Proteomes" id="UP001178461">
    <property type="component" value="Chromosome 2"/>
</dbReference>
<dbReference type="Pfam" id="PF02023">
    <property type="entry name" value="SCAN"/>
    <property type="match status" value="1"/>
</dbReference>
<name>A0AA35K010_9SAUR</name>
<evidence type="ECO:0000259" key="4">
    <source>
        <dbReference type="PROSITE" id="PS50804"/>
    </source>
</evidence>
<dbReference type="InterPro" id="IPR050916">
    <property type="entry name" value="SCAN-C2H2_zinc_finger"/>
</dbReference>
<dbReference type="PANTHER" id="PTHR45935">
    <property type="entry name" value="PROTEIN ZBED8-RELATED"/>
    <property type="match status" value="1"/>
</dbReference>
<evidence type="ECO:0000256" key="1">
    <source>
        <dbReference type="ARBA" id="ARBA00023242"/>
    </source>
</evidence>
<protein>
    <submittedName>
        <fullName evidence="5">Finger and SCAN domain-containing 31-like</fullName>
    </submittedName>
</protein>
<feature type="domain" description="SCAN box" evidence="4">
    <location>
        <begin position="41"/>
        <end position="117"/>
    </location>
</feature>
<keyword evidence="6" id="KW-1185">Reference proteome</keyword>
<dbReference type="EMBL" id="OX395127">
    <property type="protein sequence ID" value="CAI5768706.1"/>
    <property type="molecule type" value="Genomic_DNA"/>
</dbReference>
<organism evidence="5 6">
    <name type="scientific">Podarcis lilfordi</name>
    <name type="common">Lilford's wall lizard</name>
    <dbReference type="NCBI Taxonomy" id="74358"/>
    <lineage>
        <taxon>Eukaryota</taxon>
        <taxon>Metazoa</taxon>
        <taxon>Chordata</taxon>
        <taxon>Craniata</taxon>
        <taxon>Vertebrata</taxon>
        <taxon>Euteleostomi</taxon>
        <taxon>Lepidosauria</taxon>
        <taxon>Squamata</taxon>
        <taxon>Bifurcata</taxon>
        <taxon>Unidentata</taxon>
        <taxon>Episquamata</taxon>
        <taxon>Laterata</taxon>
        <taxon>Lacertibaenia</taxon>
        <taxon>Lacertidae</taxon>
        <taxon>Podarcis</taxon>
    </lineage>
</organism>
<evidence type="ECO:0000313" key="6">
    <source>
        <dbReference type="Proteomes" id="UP001178461"/>
    </source>
</evidence>
<reference evidence="5" key="1">
    <citation type="submission" date="2022-12" db="EMBL/GenBank/DDBJ databases">
        <authorList>
            <person name="Alioto T."/>
            <person name="Alioto T."/>
            <person name="Gomez Garrido J."/>
        </authorList>
    </citation>
    <scope>NUCLEOTIDE SEQUENCE</scope>
</reference>